<dbReference type="EMBL" id="CP054929">
    <property type="protein sequence ID" value="QKW48863.1"/>
    <property type="molecule type" value="Genomic_DNA"/>
</dbReference>
<proteinExistence type="predicted"/>
<keyword evidence="3" id="KW-1185">Reference proteome</keyword>
<protein>
    <submittedName>
        <fullName evidence="2">Uncharacterized protein</fullName>
    </submittedName>
</protein>
<dbReference type="Proteomes" id="UP000509303">
    <property type="component" value="Chromosome"/>
</dbReference>
<name>A0A7H8N3G9_9ACTN</name>
<accession>A0A7H8N3G9</accession>
<organism evidence="2 3">
    <name type="scientific">Streptomyces buecherae</name>
    <dbReference type="NCBI Taxonomy" id="2763006"/>
    <lineage>
        <taxon>Bacteria</taxon>
        <taxon>Bacillati</taxon>
        <taxon>Actinomycetota</taxon>
        <taxon>Actinomycetes</taxon>
        <taxon>Kitasatosporales</taxon>
        <taxon>Streptomycetaceae</taxon>
        <taxon>Streptomyces</taxon>
    </lineage>
</organism>
<dbReference type="RefSeq" id="WP_176160595.1">
    <property type="nucleotide sequence ID" value="NZ_CP054929.1"/>
</dbReference>
<feature type="compositionally biased region" description="Basic and acidic residues" evidence="1">
    <location>
        <begin position="12"/>
        <end position="22"/>
    </location>
</feature>
<feature type="region of interest" description="Disordered" evidence="1">
    <location>
        <begin position="1"/>
        <end position="22"/>
    </location>
</feature>
<evidence type="ECO:0000313" key="3">
    <source>
        <dbReference type="Proteomes" id="UP000509303"/>
    </source>
</evidence>
<evidence type="ECO:0000256" key="1">
    <source>
        <dbReference type="SAM" id="MobiDB-lite"/>
    </source>
</evidence>
<reference evidence="2 3" key="1">
    <citation type="submission" date="2020-06" db="EMBL/GenBank/DDBJ databases">
        <title>Genome mining for natural products.</title>
        <authorList>
            <person name="Zhang B."/>
            <person name="Shi J."/>
            <person name="Ge H."/>
        </authorList>
    </citation>
    <scope>NUCLEOTIDE SEQUENCE [LARGE SCALE GENOMIC DNA]</scope>
    <source>
        <strain evidence="2 3">NA00687</strain>
    </source>
</reference>
<gene>
    <name evidence="2" type="ORF">HUT08_04140</name>
</gene>
<dbReference type="AlphaFoldDB" id="A0A7H8N3G9"/>
<evidence type="ECO:0000313" key="2">
    <source>
        <dbReference type="EMBL" id="QKW48863.1"/>
    </source>
</evidence>
<sequence>MWCGLASVQPERSFESRSPERETAQERLLVYLPWGTPVDAPDRLLVNGLWFEVDGEPMRWNHGSLRHVRVRAWRVTN</sequence>